<evidence type="ECO:0000313" key="3">
    <source>
        <dbReference type="Proteomes" id="UP000822993"/>
    </source>
</evidence>
<feature type="chain" id="PRO_5038615809" description="Ig-like domain-containing protein" evidence="1">
    <location>
        <begin position="28"/>
        <end position="103"/>
    </location>
</feature>
<sequence length="103" mass="10687">MNRKKTFATVLVGVLVGTALSVAPAQAAGLWANCSGQTLTNGAGQSKPRISCTTMGTTTKARGKMDCTAAPDTKTAWVRAYQSSTGGYCLFGARGFSYELAEV</sequence>
<dbReference type="EMBL" id="JACSPN010000022">
    <property type="protein sequence ID" value="MBE7701636.1"/>
    <property type="molecule type" value="Genomic_DNA"/>
</dbReference>
<proteinExistence type="predicted"/>
<dbReference type="Proteomes" id="UP000822993">
    <property type="component" value="Unassembled WGS sequence"/>
</dbReference>
<name>A0A9D5Z0M0_9CELL</name>
<reference evidence="2 3" key="1">
    <citation type="submission" date="2020-08" db="EMBL/GenBank/DDBJ databases">
        <title>A Genomic Blueprint of the Chicken Gut Microbiome.</title>
        <authorList>
            <person name="Gilroy R."/>
            <person name="Ravi A."/>
            <person name="Getino M."/>
            <person name="Pursley I."/>
            <person name="Horton D.L."/>
            <person name="Alikhan N.-F."/>
            <person name="Baker D."/>
            <person name="Gharbi K."/>
            <person name="Hall N."/>
            <person name="Watson M."/>
            <person name="Adriaenssens E.M."/>
            <person name="Foster-Nyarko E."/>
            <person name="Jarju S."/>
            <person name="Secka A."/>
            <person name="Antonio M."/>
            <person name="Oren A."/>
            <person name="Chaudhuri R."/>
            <person name="La Ragione R.M."/>
            <person name="Hildebrand F."/>
            <person name="Pallen M.J."/>
        </authorList>
    </citation>
    <scope>NUCLEOTIDE SEQUENCE [LARGE SCALE GENOMIC DNA]</scope>
    <source>
        <strain evidence="2 3">Sa1BUA8</strain>
    </source>
</reference>
<gene>
    <name evidence="2" type="ORF">H9623_15190</name>
</gene>
<organism evidence="2 3">
    <name type="scientific">Oerskovia douganii</name>
    <dbReference type="NCBI Taxonomy" id="2762210"/>
    <lineage>
        <taxon>Bacteria</taxon>
        <taxon>Bacillati</taxon>
        <taxon>Actinomycetota</taxon>
        <taxon>Actinomycetes</taxon>
        <taxon>Micrococcales</taxon>
        <taxon>Cellulomonadaceae</taxon>
        <taxon>Oerskovia</taxon>
    </lineage>
</organism>
<evidence type="ECO:0000256" key="1">
    <source>
        <dbReference type="SAM" id="SignalP"/>
    </source>
</evidence>
<evidence type="ECO:0000313" key="2">
    <source>
        <dbReference type="EMBL" id="MBE7701636.1"/>
    </source>
</evidence>
<feature type="signal peptide" evidence="1">
    <location>
        <begin position="1"/>
        <end position="27"/>
    </location>
</feature>
<dbReference type="AlphaFoldDB" id="A0A9D5Z0M0"/>
<protein>
    <recommendedName>
        <fullName evidence="4">Ig-like domain-containing protein</fullName>
    </recommendedName>
</protein>
<comment type="caution">
    <text evidence="2">The sequence shown here is derived from an EMBL/GenBank/DDBJ whole genome shotgun (WGS) entry which is preliminary data.</text>
</comment>
<evidence type="ECO:0008006" key="4">
    <source>
        <dbReference type="Google" id="ProtNLM"/>
    </source>
</evidence>
<keyword evidence="3" id="KW-1185">Reference proteome</keyword>
<dbReference type="RefSeq" id="WP_193720867.1">
    <property type="nucleotide sequence ID" value="NZ_JACSPN010000022.1"/>
</dbReference>
<accession>A0A9D5Z0M0</accession>
<keyword evidence="1" id="KW-0732">Signal</keyword>